<dbReference type="AlphaFoldDB" id="A0A6V8K4Q1"/>
<evidence type="ECO:0000313" key="5">
    <source>
        <dbReference type="Proteomes" id="UP000482800"/>
    </source>
</evidence>
<accession>A0A6V8K4Q1</accession>
<dbReference type="InterPro" id="IPR036513">
    <property type="entry name" value="STAS_dom_sf"/>
</dbReference>
<organism evidence="4 5">
    <name type="scientific">Phytohabitans houttuyneae</name>
    <dbReference type="NCBI Taxonomy" id="1076126"/>
    <lineage>
        <taxon>Bacteria</taxon>
        <taxon>Bacillati</taxon>
        <taxon>Actinomycetota</taxon>
        <taxon>Actinomycetes</taxon>
        <taxon>Micromonosporales</taxon>
        <taxon>Micromonosporaceae</taxon>
    </lineage>
</organism>
<feature type="domain" description="STAS" evidence="3">
    <location>
        <begin position="4"/>
        <end position="106"/>
    </location>
</feature>
<dbReference type="GO" id="GO:0043856">
    <property type="term" value="F:anti-sigma factor antagonist activity"/>
    <property type="evidence" value="ECO:0007669"/>
    <property type="project" value="InterPro"/>
</dbReference>
<gene>
    <name evidence="4" type="ORF">Phou_013390</name>
</gene>
<evidence type="ECO:0000256" key="2">
    <source>
        <dbReference type="RuleBase" id="RU003749"/>
    </source>
</evidence>
<dbReference type="PROSITE" id="PS50801">
    <property type="entry name" value="STAS"/>
    <property type="match status" value="1"/>
</dbReference>
<dbReference type="InterPro" id="IPR002645">
    <property type="entry name" value="STAS_dom"/>
</dbReference>
<dbReference type="PANTHER" id="PTHR33495:SF2">
    <property type="entry name" value="ANTI-SIGMA FACTOR ANTAGONIST TM_1081-RELATED"/>
    <property type="match status" value="1"/>
</dbReference>
<name>A0A6V8K4Q1_9ACTN</name>
<dbReference type="InterPro" id="IPR003658">
    <property type="entry name" value="Anti-sigma_ant"/>
</dbReference>
<dbReference type="RefSeq" id="WP_173054429.1">
    <property type="nucleotide sequence ID" value="NZ_BAABGO010000051.1"/>
</dbReference>
<protein>
    <recommendedName>
        <fullName evidence="2">Anti-sigma factor antagonist</fullName>
    </recommendedName>
</protein>
<proteinExistence type="inferred from homology"/>
<dbReference type="Gene3D" id="3.30.750.24">
    <property type="entry name" value="STAS domain"/>
    <property type="match status" value="1"/>
</dbReference>
<reference evidence="4 5" key="1">
    <citation type="submission" date="2020-03" db="EMBL/GenBank/DDBJ databases">
        <title>Whole genome shotgun sequence of Phytohabitans houttuyneae NBRC 108639.</title>
        <authorList>
            <person name="Komaki H."/>
            <person name="Tamura T."/>
        </authorList>
    </citation>
    <scope>NUCLEOTIDE SEQUENCE [LARGE SCALE GENOMIC DNA]</scope>
    <source>
        <strain evidence="4 5">NBRC 108639</strain>
    </source>
</reference>
<evidence type="ECO:0000256" key="1">
    <source>
        <dbReference type="ARBA" id="ARBA00009013"/>
    </source>
</evidence>
<dbReference type="PANTHER" id="PTHR33495">
    <property type="entry name" value="ANTI-SIGMA FACTOR ANTAGONIST TM_1081-RELATED-RELATED"/>
    <property type="match status" value="1"/>
</dbReference>
<comment type="caution">
    <text evidence="4">The sequence shown here is derived from an EMBL/GenBank/DDBJ whole genome shotgun (WGS) entry which is preliminary data.</text>
</comment>
<evidence type="ECO:0000313" key="4">
    <source>
        <dbReference type="EMBL" id="GFJ77159.1"/>
    </source>
</evidence>
<dbReference type="CDD" id="cd07043">
    <property type="entry name" value="STAS_anti-anti-sigma_factors"/>
    <property type="match status" value="1"/>
</dbReference>
<dbReference type="EMBL" id="BLPF01000001">
    <property type="protein sequence ID" value="GFJ77159.1"/>
    <property type="molecule type" value="Genomic_DNA"/>
</dbReference>
<dbReference type="Proteomes" id="UP000482800">
    <property type="component" value="Unassembled WGS sequence"/>
</dbReference>
<keyword evidence="5" id="KW-1185">Reference proteome</keyword>
<evidence type="ECO:0000259" key="3">
    <source>
        <dbReference type="PROSITE" id="PS50801"/>
    </source>
</evidence>
<dbReference type="Pfam" id="PF01740">
    <property type="entry name" value="STAS"/>
    <property type="match status" value="1"/>
</dbReference>
<dbReference type="NCBIfam" id="TIGR00377">
    <property type="entry name" value="ant_ant_sig"/>
    <property type="match status" value="1"/>
</dbReference>
<dbReference type="SUPFAM" id="SSF52091">
    <property type="entry name" value="SpoIIaa-like"/>
    <property type="match status" value="1"/>
</dbReference>
<sequence length="106" mass="10940">MTQLTTTVRVASGYVRLALAGEIDLSSIDVLLKGQGEALAGAATQRLHGVVIDLDRVTFLDSTGIGALVGGFREASAAGLRYRVENPHGAVARVLDVTGVLPTLAP</sequence>
<reference evidence="4 5" key="2">
    <citation type="submission" date="2020-03" db="EMBL/GenBank/DDBJ databases">
        <authorList>
            <person name="Ichikawa N."/>
            <person name="Kimura A."/>
            <person name="Kitahashi Y."/>
            <person name="Uohara A."/>
        </authorList>
    </citation>
    <scope>NUCLEOTIDE SEQUENCE [LARGE SCALE GENOMIC DNA]</scope>
    <source>
        <strain evidence="4 5">NBRC 108639</strain>
    </source>
</reference>
<comment type="similarity">
    <text evidence="1 2">Belongs to the anti-sigma-factor antagonist family.</text>
</comment>